<dbReference type="Gene3D" id="3.30.450.20">
    <property type="entry name" value="PAS domain"/>
    <property type="match status" value="3"/>
</dbReference>
<dbReference type="SUPFAM" id="SSF55785">
    <property type="entry name" value="PYP-like sensor domain (PAS domain)"/>
    <property type="match status" value="3"/>
</dbReference>
<dbReference type="GO" id="GO:0006355">
    <property type="term" value="P:regulation of DNA-templated transcription"/>
    <property type="evidence" value="ECO:0007669"/>
    <property type="project" value="InterPro"/>
</dbReference>
<dbReference type="Gene3D" id="3.30.565.10">
    <property type="entry name" value="Histidine kinase-like ATPase, C-terminal domain"/>
    <property type="match status" value="1"/>
</dbReference>
<dbReference type="InterPro" id="IPR013655">
    <property type="entry name" value="PAS_fold_3"/>
</dbReference>
<dbReference type="InterPro" id="IPR011006">
    <property type="entry name" value="CheY-like_superfamily"/>
</dbReference>
<dbReference type="Pfam" id="PF13426">
    <property type="entry name" value="PAS_9"/>
    <property type="match status" value="1"/>
</dbReference>
<dbReference type="InterPro" id="IPR000700">
    <property type="entry name" value="PAS-assoc_C"/>
</dbReference>
<dbReference type="CDD" id="cd00082">
    <property type="entry name" value="HisKA"/>
    <property type="match status" value="1"/>
</dbReference>
<dbReference type="EC" id="2.7.13.3" evidence="4"/>
<dbReference type="CDD" id="cd00130">
    <property type="entry name" value="PAS"/>
    <property type="match status" value="2"/>
</dbReference>
<dbReference type="InterPro" id="IPR004358">
    <property type="entry name" value="Sig_transdc_His_kin-like_C"/>
</dbReference>
<keyword evidence="11 15" id="KW-0472">Membrane</keyword>
<evidence type="ECO:0000313" key="20">
    <source>
        <dbReference type="EMBL" id="OEJ75264.1"/>
    </source>
</evidence>
<comment type="similarity">
    <text evidence="3">In the N-terminal section; belongs to the phytochrome family.</text>
</comment>
<dbReference type="InterPro" id="IPR000014">
    <property type="entry name" value="PAS"/>
</dbReference>
<feature type="domain" description="PAC" evidence="19">
    <location>
        <begin position="514"/>
        <end position="566"/>
    </location>
</feature>
<dbReference type="InterPro" id="IPR013767">
    <property type="entry name" value="PAS_fold"/>
</dbReference>
<reference evidence="20" key="1">
    <citation type="submission" date="2016-09" db="EMBL/GenBank/DDBJ databases">
        <title>Draft genome of thermotolerant cyanobacterium Desertifilum sp. strain IPPAS B-1220.</title>
        <authorList>
            <person name="Sinetova M.A."/>
            <person name="Bolakhan K."/>
            <person name="Zayadan B.K."/>
            <person name="Mironov K.S."/>
            <person name="Ustinova V."/>
            <person name="Kupriyanova E.V."/>
            <person name="Sidorov R.A."/>
            <person name="Skrypnik A.N."/>
            <person name="Gogoleva N.E."/>
            <person name="Gogolev Y.V."/>
            <person name="Los D.A."/>
        </authorList>
    </citation>
    <scope>NUCLEOTIDE SEQUENCE [LARGE SCALE GENOMIC DNA]</scope>
    <source>
        <strain evidence="20">IPPAS B-1220</strain>
    </source>
</reference>
<feature type="transmembrane region" description="Helical" evidence="15">
    <location>
        <begin position="197"/>
        <end position="218"/>
    </location>
</feature>
<evidence type="ECO:0000256" key="13">
    <source>
        <dbReference type="ARBA" id="ARBA00074306"/>
    </source>
</evidence>
<dbReference type="EMBL" id="MJGC01000053">
    <property type="protein sequence ID" value="OEJ75264.1"/>
    <property type="molecule type" value="Genomic_DNA"/>
</dbReference>
<feature type="domain" description="PAS" evidence="18">
    <location>
        <begin position="304"/>
        <end position="374"/>
    </location>
</feature>
<sequence>MNRFPSPENSDRSSIAAQLVFFSQGTAIAVIAIGIATICGWLFDLPLLAAIHPRFATMKANTALCFILSGMALGLEHCAYRYRWRWLQSVERAIAWTIGLIALFTLGQYLTGFNFGIDELLISQPEPFGQLSTPGRMAPNTAVAFLGVGFALVAMKSRRPNYLVVQILAAVAGFIGFAGLMGYVYKSVYFYTTHITGMAFHTAIALLLLSSGILCAHPDRGLARLVRGQGAGSIVIRQLLPLAIFLPPLVSGITHFGYHQQLYTTEVEVAIAATLNVVIFVALVIRNALTLNRIDACRQQVEARLVQLAAIVDSSQDAIISQSIDGTILSWNAAAEQMFGYRAQDTIGKSFCPIVPPELKPDFHAILQRVLQGERVEEYEMQCFHQDGHRIEIAATISPIYAARTPTEGNRVRQIIGVSTIQRDISARKHLELQLQSLSQRLEFLLSTSPAVIFSFQPQFGDRLTYISSNVTQVLGYPPYHFKRNPHFWQERVHSEDLHSVLEIFHQAIESGYGAYEYRFLHADGTYRWLHEAIRLVRDDLGQPLEIVGYLVDIGDRKQTELELFRSRDLREAVFNGSTDALFLVDPISLLTMDCNERAVELFEAENREALIQIEGHRLQKQPFTPEELEQINQDLQTQGFWHLEVEYLTKKGNSFWGSLAAKPIQVGGQTLQLVRVSDISDRKCAELALQQAKEAAEIASNSKSTFLANMSHELRTPLNAILGFAQILNRDPNLTPQVREYLQIIQRSGDHLLSLINDVLDLSKIEAGRTTLETSSFDLHTLLRSLWEMLRERAENRGLYLALTIADEVPQYIEADESKLRQVLINLLGNAIKFTPRGSVTLRVQTSRFQQPTASSPRSVRLRFAVIDTGIGIAAQDLETIFEAFVQASSGKRMSQGTGLGLTISRKFVELMGGQLSVSSQESQGSTFAFEIPVNLASDRVASLSPQTRQPVALAPDQPAYRLLVVDDNAENRFLLVKILQDLGFQVNQASSGSEALALWESWQPDLIWMDIRMPDLDGYEVTQRIRSTLKGQSPIIVALTAQASVSDRSSALASGCNDYLTKPLQDRLVFAKLTEYLGVRYVYAEEDSSIGGVTSQLEMLPLDAASLGAMSAEWLNQLYQASRLCDYEVVLQLLEQIPDSELPLRHALEGLANNFQFKAIANLISDYRKLT</sequence>
<dbReference type="PROSITE" id="PS50110">
    <property type="entry name" value="RESPONSE_REGULATORY"/>
    <property type="match status" value="1"/>
</dbReference>
<evidence type="ECO:0000256" key="1">
    <source>
        <dbReference type="ARBA" id="ARBA00000085"/>
    </source>
</evidence>
<dbReference type="SMART" id="SM00388">
    <property type="entry name" value="HisKA"/>
    <property type="match status" value="1"/>
</dbReference>
<evidence type="ECO:0000256" key="8">
    <source>
        <dbReference type="ARBA" id="ARBA00022777"/>
    </source>
</evidence>
<dbReference type="InterPro" id="IPR005467">
    <property type="entry name" value="His_kinase_dom"/>
</dbReference>
<feature type="transmembrane region" description="Helical" evidence="15">
    <location>
        <begin position="21"/>
        <end position="43"/>
    </location>
</feature>
<dbReference type="GO" id="GO:0000155">
    <property type="term" value="F:phosphorelay sensor kinase activity"/>
    <property type="evidence" value="ECO:0007669"/>
    <property type="project" value="InterPro"/>
</dbReference>
<feature type="transmembrane region" description="Helical" evidence="15">
    <location>
        <begin position="94"/>
        <end position="117"/>
    </location>
</feature>
<dbReference type="InterPro" id="IPR003594">
    <property type="entry name" value="HATPase_dom"/>
</dbReference>
<dbReference type="GO" id="GO:0005524">
    <property type="term" value="F:ATP binding"/>
    <property type="evidence" value="ECO:0007669"/>
    <property type="project" value="UniProtKB-KW"/>
</dbReference>
<evidence type="ECO:0000256" key="4">
    <source>
        <dbReference type="ARBA" id="ARBA00012438"/>
    </source>
</evidence>
<dbReference type="InterPro" id="IPR036097">
    <property type="entry name" value="HisK_dim/P_sf"/>
</dbReference>
<keyword evidence="15" id="KW-1133">Transmembrane helix</keyword>
<name>A0A1E5QKZ1_9CYAN</name>
<feature type="transmembrane region" description="Helical" evidence="15">
    <location>
        <begin position="270"/>
        <end position="289"/>
    </location>
</feature>
<dbReference type="PANTHER" id="PTHR43047">
    <property type="entry name" value="TWO-COMPONENT HISTIDINE PROTEIN KINASE"/>
    <property type="match status" value="1"/>
</dbReference>
<gene>
    <name evidence="20" type="ORF">BH720_11150</name>
</gene>
<dbReference type="PRINTS" id="PR00344">
    <property type="entry name" value="BCTRLSENSOR"/>
</dbReference>
<evidence type="ECO:0000259" key="17">
    <source>
        <dbReference type="PROSITE" id="PS50110"/>
    </source>
</evidence>
<dbReference type="NCBIfam" id="TIGR00229">
    <property type="entry name" value="sensory_box"/>
    <property type="match status" value="2"/>
</dbReference>
<dbReference type="SMART" id="SM00448">
    <property type="entry name" value="REC"/>
    <property type="match status" value="1"/>
</dbReference>
<dbReference type="FunFam" id="3.30.565.10:FF:000010">
    <property type="entry name" value="Sensor histidine kinase RcsC"/>
    <property type="match status" value="1"/>
</dbReference>
<dbReference type="PROSITE" id="PS50113">
    <property type="entry name" value="PAC"/>
    <property type="match status" value="2"/>
</dbReference>
<dbReference type="Gene3D" id="3.40.50.2300">
    <property type="match status" value="1"/>
</dbReference>
<feature type="domain" description="Response regulatory" evidence="17">
    <location>
        <begin position="963"/>
        <end position="1079"/>
    </location>
</feature>
<feature type="transmembrane region" description="Helical" evidence="15">
    <location>
        <begin position="137"/>
        <end position="155"/>
    </location>
</feature>
<dbReference type="SUPFAM" id="SSF52172">
    <property type="entry name" value="CheY-like"/>
    <property type="match status" value="1"/>
</dbReference>
<dbReference type="InterPro" id="IPR003661">
    <property type="entry name" value="HisK_dim/P_dom"/>
</dbReference>
<dbReference type="SUPFAM" id="SSF55874">
    <property type="entry name" value="ATPase domain of HSP90 chaperone/DNA topoisomerase II/histidine kinase"/>
    <property type="match status" value="1"/>
</dbReference>
<evidence type="ECO:0000256" key="6">
    <source>
        <dbReference type="ARBA" id="ARBA00022679"/>
    </source>
</evidence>
<proteinExistence type="inferred from homology"/>
<dbReference type="CDD" id="cd17546">
    <property type="entry name" value="REC_hyHK_CKI1_RcsC-like"/>
    <property type="match status" value="1"/>
</dbReference>
<keyword evidence="8" id="KW-0418">Kinase</keyword>
<evidence type="ECO:0000256" key="9">
    <source>
        <dbReference type="ARBA" id="ARBA00022840"/>
    </source>
</evidence>
<dbReference type="Pfam" id="PF08447">
    <property type="entry name" value="PAS_3"/>
    <property type="match status" value="1"/>
</dbReference>
<keyword evidence="7" id="KW-0547">Nucleotide-binding</keyword>
<dbReference type="InterPro" id="IPR035965">
    <property type="entry name" value="PAS-like_dom_sf"/>
</dbReference>
<dbReference type="Pfam" id="PF00989">
    <property type="entry name" value="PAS"/>
    <property type="match status" value="1"/>
</dbReference>
<comment type="subcellular location">
    <subcellularLocation>
        <location evidence="2">Membrane</location>
    </subcellularLocation>
</comment>
<comment type="catalytic activity">
    <reaction evidence="1">
        <text>ATP + protein L-histidine = ADP + protein N-phospho-L-histidine.</text>
        <dbReference type="EC" id="2.7.13.3"/>
    </reaction>
</comment>
<dbReference type="InterPro" id="IPR001610">
    <property type="entry name" value="PAC"/>
</dbReference>
<keyword evidence="5 14" id="KW-0597">Phosphoprotein</keyword>
<dbReference type="OrthoDB" id="9812358at2"/>
<evidence type="ECO:0000259" key="19">
    <source>
        <dbReference type="PROSITE" id="PS50113"/>
    </source>
</evidence>
<organism evidence="20">
    <name type="scientific">Desertifilum tharense IPPAS B-1220</name>
    <dbReference type="NCBI Taxonomy" id="1781255"/>
    <lineage>
        <taxon>Bacteria</taxon>
        <taxon>Bacillati</taxon>
        <taxon>Cyanobacteriota</taxon>
        <taxon>Cyanophyceae</taxon>
        <taxon>Desertifilales</taxon>
        <taxon>Desertifilaceae</taxon>
        <taxon>Desertifilum</taxon>
    </lineage>
</organism>
<evidence type="ECO:0000259" key="18">
    <source>
        <dbReference type="PROSITE" id="PS50112"/>
    </source>
</evidence>
<accession>A0A1E5QKZ1</accession>
<dbReference type="SMART" id="SM00387">
    <property type="entry name" value="HATPase_c"/>
    <property type="match status" value="1"/>
</dbReference>
<dbReference type="Pfam" id="PF00072">
    <property type="entry name" value="Response_reg"/>
    <property type="match status" value="1"/>
</dbReference>
<dbReference type="SMART" id="SM00086">
    <property type="entry name" value="PAC"/>
    <property type="match status" value="3"/>
</dbReference>
<feature type="domain" description="Histidine kinase" evidence="16">
    <location>
        <begin position="710"/>
        <end position="937"/>
    </location>
</feature>
<evidence type="ECO:0000256" key="10">
    <source>
        <dbReference type="ARBA" id="ARBA00023012"/>
    </source>
</evidence>
<evidence type="ECO:0000259" key="16">
    <source>
        <dbReference type="PROSITE" id="PS50109"/>
    </source>
</evidence>
<keyword evidence="9" id="KW-0067">ATP-binding</keyword>
<feature type="modified residue" description="4-aspartylphosphate" evidence="14">
    <location>
        <position position="1012"/>
    </location>
</feature>
<dbReference type="PANTHER" id="PTHR43047:SF64">
    <property type="entry name" value="HISTIDINE KINASE CONTAINING CHEY-HOMOLOGOUS RECEIVER DOMAIN AND PAS DOMAIN-RELATED"/>
    <property type="match status" value="1"/>
</dbReference>
<dbReference type="Pfam" id="PF02518">
    <property type="entry name" value="HATPase_c"/>
    <property type="match status" value="1"/>
</dbReference>
<protein>
    <recommendedName>
        <fullName evidence="13">Circadian input-output histidine kinase CikA</fullName>
        <ecNumber evidence="4">2.7.13.3</ecNumber>
    </recommendedName>
</protein>
<evidence type="ECO:0000256" key="11">
    <source>
        <dbReference type="ARBA" id="ARBA00023136"/>
    </source>
</evidence>
<feature type="transmembrane region" description="Helical" evidence="15">
    <location>
        <begin position="63"/>
        <end position="82"/>
    </location>
</feature>
<dbReference type="Gene3D" id="1.10.287.130">
    <property type="match status" value="1"/>
</dbReference>
<evidence type="ECO:0000256" key="5">
    <source>
        <dbReference type="ARBA" id="ARBA00022553"/>
    </source>
</evidence>
<dbReference type="FunFam" id="1.10.287.130:FF:000038">
    <property type="entry name" value="Sensory transduction histidine kinase"/>
    <property type="match status" value="1"/>
</dbReference>
<evidence type="ECO:0000256" key="7">
    <source>
        <dbReference type="ARBA" id="ARBA00022741"/>
    </source>
</evidence>
<dbReference type="AlphaFoldDB" id="A0A1E5QKZ1"/>
<evidence type="ECO:0000256" key="3">
    <source>
        <dbReference type="ARBA" id="ARBA00006402"/>
    </source>
</evidence>
<dbReference type="STRING" id="1781255.BH720_11150"/>
<dbReference type="GO" id="GO:0016020">
    <property type="term" value="C:membrane"/>
    <property type="evidence" value="ECO:0007669"/>
    <property type="project" value="UniProtKB-SubCell"/>
</dbReference>
<dbReference type="InterPro" id="IPR001789">
    <property type="entry name" value="Sig_transdc_resp-reg_receiver"/>
</dbReference>
<evidence type="ECO:0000256" key="14">
    <source>
        <dbReference type="PROSITE-ProRule" id="PRU00169"/>
    </source>
</evidence>
<feature type="domain" description="PAC" evidence="19">
    <location>
        <begin position="377"/>
        <end position="437"/>
    </location>
</feature>
<keyword evidence="15" id="KW-0812">Transmembrane</keyword>
<feature type="domain" description="PAS" evidence="18">
    <location>
        <begin position="438"/>
        <end position="512"/>
    </location>
</feature>
<evidence type="ECO:0000256" key="15">
    <source>
        <dbReference type="SAM" id="Phobius"/>
    </source>
</evidence>
<dbReference type="RefSeq" id="WP_069967264.1">
    <property type="nucleotide sequence ID" value="NZ_CM124774.1"/>
</dbReference>
<dbReference type="SUPFAM" id="SSF47384">
    <property type="entry name" value="Homodimeric domain of signal transducing histidine kinase"/>
    <property type="match status" value="1"/>
</dbReference>
<keyword evidence="10" id="KW-0902">Two-component regulatory system</keyword>
<evidence type="ECO:0000256" key="12">
    <source>
        <dbReference type="ARBA" id="ARBA00023306"/>
    </source>
</evidence>
<dbReference type="PROSITE" id="PS50109">
    <property type="entry name" value="HIS_KIN"/>
    <property type="match status" value="1"/>
</dbReference>
<dbReference type="SMART" id="SM00091">
    <property type="entry name" value="PAS"/>
    <property type="match status" value="3"/>
</dbReference>
<feature type="transmembrane region" description="Helical" evidence="15">
    <location>
        <begin position="162"/>
        <end position="185"/>
    </location>
</feature>
<dbReference type="CDD" id="cd16922">
    <property type="entry name" value="HATPase_EvgS-ArcB-TorS-like"/>
    <property type="match status" value="1"/>
</dbReference>
<dbReference type="Pfam" id="PF00512">
    <property type="entry name" value="HisKA"/>
    <property type="match status" value="1"/>
</dbReference>
<evidence type="ECO:0000256" key="2">
    <source>
        <dbReference type="ARBA" id="ARBA00004370"/>
    </source>
</evidence>
<keyword evidence="12" id="KW-0131">Cell cycle</keyword>
<comment type="caution">
    <text evidence="20">The sequence shown here is derived from an EMBL/GenBank/DDBJ whole genome shotgun (WGS) entry which is preliminary data.</text>
</comment>
<keyword evidence="6" id="KW-0808">Transferase</keyword>
<dbReference type="PROSITE" id="PS50112">
    <property type="entry name" value="PAS"/>
    <property type="match status" value="2"/>
</dbReference>
<dbReference type="InterPro" id="IPR036890">
    <property type="entry name" value="HATPase_C_sf"/>
</dbReference>